<organism evidence="1 2">
    <name type="scientific">Caldiarchaeum subterraneum</name>
    <dbReference type="NCBI Taxonomy" id="311458"/>
    <lineage>
        <taxon>Archaea</taxon>
        <taxon>Nitrososphaerota</taxon>
        <taxon>Candidatus Caldarchaeales</taxon>
        <taxon>Candidatus Caldarchaeaceae</taxon>
        <taxon>Candidatus Caldarchaeum</taxon>
    </lineage>
</organism>
<name>A0A833EA47_CALS0</name>
<dbReference type="AlphaFoldDB" id="A0A833EA47"/>
<dbReference type="EMBL" id="DQVM01000116">
    <property type="protein sequence ID" value="HIQ30137.1"/>
    <property type="molecule type" value="Genomic_DNA"/>
</dbReference>
<evidence type="ECO:0000313" key="1">
    <source>
        <dbReference type="EMBL" id="HIQ30137.1"/>
    </source>
</evidence>
<protein>
    <submittedName>
        <fullName evidence="1">Uncharacterized protein</fullName>
    </submittedName>
</protein>
<sequence length="222" mass="25025">MGEGIGVGGVIAVNNDTPFFPLDSNVRIHGHKLVCSYVINGKPAKYILDRRRIDRPYSLLHRALTPLYLRSFLTRPLYVYLMAVRTILGIRNRFERTKPLGVVEASYVIGDNYVDVGINLDGVDADGVFVANEFSGRLFTQLYIDGVKARRFEPWMEITGCREATLYSPYLRISVTLPNLGSCKMLAGREVLARRLDWAGVSYLAKPNTSLRYRVVLRNHAA</sequence>
<evidence type="ECO:0000313" key="2">
    <source>
        <dbReference type="Proteomes" id="UP000608579"/>
    </source>
</evidence>
<comment type="caution">
    <text evidence="1">The sequence shown here is derived from an EMBL/GenBank/DDBJ whole genome shotgun (WGS) entry which is preliminary data.</text>
</comment>
<dbReference type="Proteomes" id="UP000608579">
    <property type="component" value="Unassembled WGS sequence"/>
</dbReference>
<reference evidence="1" key="1">
    <citation type="journal article" date="2020" name="ISME J.">
        <title>Gammaproteobacteria mediating utilization of methyl-, sulfur- and petroleum organic compounds in deep ocean hydrothermal plumes.</title>
        <authorList>
            <person name="Zhou Z."/>
            <person name="Liu Y."/>
            <person name="Pan J."/>
            <person name="Cron B.R."/>
            <person name="Toner B.M."/>
            <person name="Anantharaman K."/>
            <person name="Breier J.A."/>
            <person name="Dick G.J."/>
            <person name="Li M."/>
        </authorList>
    </citation>
    <scope>NUCLEOTIDE SEQUENCE</scope>
    <source>
        <strain evidence="1">SZUA-1515</strain>
    </source>
</reference>
<accession>A0A833EA47</accession>
<gene>
    <name evidence="1" type="ORF">EYH45_06200</name>
</gene>
<proteinExistence type="predicted"/>